<gene>
    <name evidence="3" type="ORF">ACFO6V_07505</name>
</gene>
<evidence type="ECO:0000256" key="1">
    <source>
        <dbReference type="SAM" id="MobiDB-lite"/>
    </source>
</evidence>
<dbReference type="EMBL" id="JBHSFI010000003">
    <property type="protein sequence ID" value="MFC4628073.1"/>
    <property type="molecule type" value="Genomic_DNA"/>
</dbReference>
<evidence type="ECO:0000313" key="4">
    <source>
        <dbReference type="Proteomes" id="UP001596011"/>
    </source>
</evidence>
<dbReference type="SUPFAM" id="SSF47413">
    <property type="entry name" value="lambda repressor-like DNA-binding domains"/>
    <property type="match status" value="1"/>
</dbReference>
<evidence type="ECO:0000259" key="2">
    <source>
        <dbReference type="PROSITE" id="PS50943"/>
    </source>
</evidence>
<evidence type="ECO:0000313" key="3">
    <source>
        <dbReference type="EMBL" id="MFC4628073.1"/>
    </source>
</evidence>
<dbReference type="InterPro" id="IPR001387">
    <property type="entry name" value="Cro/C1-type_HTH"/>
</dbReference>
<dbReference type="Gene3D" id="1.25.40.10">
    <property type="entry name" value="Tetratricopeptide repeat domain"/>
    <property type="match status" value="1"/>
</dbReference>
<protein>
    <submittedName>
        <fullName evidence="3">Helix-turn-helix domain-containing protein</fullName>
    </submittedName>
</protein>
<reference evidence="4" key="1">
    <citation type="journal article" date="2019" name="Int. J. Syst. Evol. Microbiol.">
        <title>The Global Catalogue of Microorganisms (GCM) 10K type strain sequencing project: providing services to taxonomists for standard genome sequencing and annotation.</title>
        <authorList>
            <consortium name="The Broad Institute Genomics Platform"/>
            <consortium name="The Broad Institute Genome Sequencing Center for Infectious Disease"/>
            <person name="Wu L."/>
            <person name="Ma J."/>
        </authorList>
    </citation>
    <scope>NUCLEOTIDE SEQUENCE [LARGE SCALE GENOMIC DNA]</scope>
    <source>
        <strain evidence="4">CCUG 42722</strain>
    </source>
</reference>
<feature type="compositionally biased region" description="Low complexity" evidence="1">
    <location>
        <begin position="76"/>
        <end position="85"/>
    </location>
</feature>
<dbReference type="InterPro" id="IPR010982">
    <property type="entry name" value="Lambda_DNA-bd_dom_sf"/>
</dbReference>
<feature type="region of interest" description="Disordered" evidence="1">
    <location>
        <begin position="76"/>
        <end position="97"/>
    </location>
</feature>
<dbReference type="SUPFAM" id="SSF48452">
    <property type="entry name" value="TPR-like"/>
    <property type="match status" value="1"/>
</dbReference>
<dbReference type="Gene3D" id="1.10.260.40">
    <property type="entry name" value="lambda repressor-like DNA-binding domains"/>
    <property type="match status" value="1"/>
</dbReference>
<dbReference type="Proteomes" id="UP001596011">
    <property type="component" value="Unassembled WGS sequence"/>
</dbReference>
<dbReference type="InterPro" id="IPR011990">
    <property type="entry name" value="TPR-like_helical_dom_sf"/>
</dbReference>
<name>A0ABV9HCT7_9MICO</name>
<comment type="caution">
    <text evidence="3">The sequence shown here is derived from an EMBL/GenBank/DDBJ whole genome shotgun (WGS) entry which is preliminary data.</text>
</comment>
<keyword evidence="4" id="KW-1185">Reference proteome</keyword>
<sequence>MGTVVAAYRHHPMHGRRALAQALVAGWLGITQGQLSRVESGRSKVRDLDRLRAYAATLRIPPSLLWFETDHPPTAARRPRPVTLPGGVPRPSLTGATDSAMTKSLLTTLRQYSTADNVYGPAPMLPLAGAQMSFIDSLLPTATGTERTRLLYVGARFAEFIGWLNQDSGDLRAAMTWSDRALDMAREARNTAIVSYVLMRKSHIALDAVRPDLVLALAQAAGEVPGDLTPRMRALSARQEAHAHAMFGDQDACVRSLDRAFELAAEPAEERDIARYGTPNYIEMEAAHCWVELGKPDKALEVLQQGLVEWKPDFRRDLGMGLARFAIAHARTGASDDALDIALESIRIVGDTGSARTAKQLFRASSILEKSGARNAGTDLRHTLQNTLRQRR</sequence>
<proteinExistence type="predicted"/>
<dbReference type="RefSeq" id="WP_377133807.1">
    <property type="nucleotide sequence ID" value="NZ_JBHSFI010000003.1"/>
</dbReference>
<accession>A0ABV9HCT7</accession>
<dbReference type="CDD" id="cd00093">
    <property type="entry name" value="HTH_XRE"/>
    <property type="match status" value="1"/>
</dbReference>
<organism evidence="3 4">
    <name type="scientific">Promicromonospora alba</name>
    <dbReference type="NCBI Taxonomy" id="1616110"/>
    <lineage>
        <taxon>Bacteria</taxon>
        <taxon>Bacillati</taxon>
        <taxon>Actinomycetota</taxon>
        <taxon>Actinomycetes</taxon>
        <taxon>Micrococcales</taxon>
        <taxon>Promicromonosporaceae</taxon>
        <taxon>Promicromonospora</taxon>
    </lineage>
</organism>
<feature type="domain" description="HTH cro/C1-type" evidence="2">
    <location>
        <begin position="28"/>
        <end position="65"/>
    </location>
</feature>
<dbReference type="PROSITE" id="PS50943">
    <property type="entry name" value="HTH_CROC1"/>
    <property type="match status" value="1"/>
</dbReference>